<feature type="domain" description="ABM" evidence="1">
    <location>
        <begin position="4"/>
        <end position="93"/>
    </location>
</feature>
<dbReference type="Gene3D" id="3.30.70.100">
    <property type="match status" value="1"/>
</dbReference>
<dbReference type="PROSITE" id="PS51725">
    <property type="entry name" value="ABM"/>
    <property type="match status" value="1"/>
</dbReference>
<dbReference type="PANTHER" id="PTHR33336">
    <property type="entry name" value="QUINOL MONOOXYGENASE YGIN-RELATED"/>
    <property type="match status" value="1"/>
</dbReference>
<dbReference type="InterPro" id="IPR011008">
    <property type="entry name" value="Dimeric_a/b-barrel"/>
</dbReference>
<dbReference type="InterPro" id="IPR050744">
    <property type="entry name" value="AI-2_Isomerase_LsrG"/>
</dbReference>
<dbReference type="GO" id="GO:0004497">
    <property type="term" value="F:monooxygenase activity"/>
    <property type="evidence" value="ECO:0007669"/>
    <property type="project" value="UniProtKB-KW"/>
</dbReference>
<organism evidence="2 3">
    <name type="scientific">Pseudonocardia ailaonensis</name>
    <dbReference type="NCBI Taxonomy" id="367279"/>
    <lineage>
        <taxon>Bacteria</taxon>
        <taxon>Bacillati</taxon>
        <taxon>Actinomycetota</taxon>
        <taxon>Actinomycetes</taxon>
        <taxon>Pseudonocardiales</taxon>
        <taxon>Pseudonocardiaceae</taxon>
        <taxon>Pseudonocardia</taxon>
    </lineage>
</organism>
<name>A0ABN2NCN3_9PSEU</name>
<dbReference type="RefSeq" id="WP_344421619.1">
    <property type="nucleotide sequence ID" value="NZ_BAAAQK010000018.1"/>
</dbReference>
<dbReference type="SUPFAM" id="SSF54909">
    <property type="entry name" value="Dimeric alpha+beta barrel"/>
    <property type="match status" value="1"/>
</dbReference>
<keyword evidence="3" id="KW-1185">Reference proteome</keyword>
<evidence type="ECO:0000259" key="1">
    <source>
        <dbReference type="PROSITE" id="PS51725"/>
    </source>
</evidence>
<dbReference type="Pfam" id="PF03992">
    <property type="entry name" value="ABM"/>
    <property type="match status" value="1"/>
</dbReference>
<reference evidence="2 3" key="1">
    <citation type="journal article" date="2019" name="Int. J. Syst. Evol. Microbiol.">
        <title>The Global Catalogue of Microorganisms (GCM) 10K type strain sequencing project: providing services to taxonomists for standard genome sequencing and annotation.</title>
        <authorList>
            <consortium name="The Broad Institute Genomics Platform"/>
            <consortium name="The Broad Institute Genome Sequencing Center for Infectious Disease"/>
            <person name="Wu L."/>
            <person name="Ma J."/>
        </authorList>
    </citation>
    <scope>NUCLEOTIDE SEQUENCE [LARGE SCALE GENOMIC DNA]</scope>
    <source>
        <strain evidence="2 3">JCM 16009</strain>
    </source>
</reference>
<dbReference type="PANTHER" id="PTHR33336:SF15">
    <property type="entry name" value="ABM DOMAIN-CONTAINING PROTEIN"/>
    <property type="match status" value="1"/>
</dbReference>
<dbReference type="InterPro" id="IPR007138">
    <property type="entry name" value="ABM_dom"/>
</dbReference>
<keyword evidence="2" id="KW-0560">Oxidoreductase</keyword>
<protein>
    <submittedName>
        <fullName evidence="2">Quinol monooxygenase</fullName>
    </submittedName>
</protein>
<gene>
    <name evidence="2" type="ORF">GCM10009836_49580</name>
</gene>
<proteinExistence type="predicted"/>
<keyword evidence="2" id="KW-0503">Monooxygenase</keyword>
<comment type="caution">
    <text evidence="2">The sequence shown here is derived from an EMBL/GenBank/DDBJ whole genome shotgun (WGS) entry which is preliminary data.</text>
</comment>
<dbReference type="EMBL" id="BAAAQK010000018">
    <property type="protein sequence ID" value="GAA1863287.1"/>
    <property type="molecule type" value="Genomic_DNA"/>
</dbReference>
<evidence type="ECO:0000313" key="2">
    <source>
        <dbReference type="EMBL" id="GAA1863287.1"/>
    </source>
</evidence>
<sequence length="106" mass="11235">MSPVIVIATISPAPGHEQAVRDVLLEAIPKVHAEPGCVQYALHEAIGDSTDLVFVEKWESIDALRVHGKAPALAEAGPKLADKLAKPMDVRRLTAIPAGTPEQGEI</sequence>
<accession>A0ABN2NCN3</accession>
<evidence type="ECO:0000313" key="3">
    <source>
        <dbReference type="Proteomes" id="UP001500449"/>
    </source>
</evidence>
<dbReference type="Proteomes" id="UP001500449">
    <property type="component" value="Unassembled WGS sequence"/>
</dbReference>